<dbReference type="GO" id="GO:0055129">
    <property type="term" value="P:L-proline biosynthetic process"/>
    <property type="evidence" value="ECO:0007669"/>
    <property type="project" value="TreeGrafter"/>
</dbReference>
<keyword evidence="2" id="KW-0521">NADP</keyword>
<dbReference type="InterPro" id="IPR000304">
    <property type="entry name" value="Pyrroline-COOH_reductase"/>
</dbReference>
<comment type="caution">
    <text evidence="5">The sequence shown here is derived from an EMBL/GenBank/DDBJ whole genome shotgun (WGS) entry which is preliminary data.</text>
</comment>
<evidence type="ECO:0000256" key="2">
    <source>
        <dbReference type="PIRSR" id="PIRSR000193-1"/>
    </source>
</evidence>
<dbReference type="Proteomes" id="UP000186607">
    <property type="component" value="Unassembled WGS sequence"/>
</dbReference>
<proteinExistence type="inferred from homology"/>
<dbReference type="AlphaFoldDB" id="A0A1U7P359"/>
<protein>
    <submittedName>
        <fullName evidence="5">Pyrroline-5-carboxylate reductase</fullName>
    </submittedName>
</protein>
<gene>
    <name evidence="5" type="ORF">BOO71_0002218</name>
</gene>
<dbReference type="EMBL" id="MSTI01000027">
    <property type="protein sequence ID" value="OLV19615.1"/>
    <property type="molecule type" value="Genomic_DNA"/>
</dbReference>
<name>A0A1U7P359_9DEIO</name>
<feature type="domain" description="Pyrroline-5-carboxylate reductase catalytic N-terminal" evidence="4">
    <location>
        <begin position="12"/>
        <end position="105"/>
    </location>
</feature>
<dbReference type="PANTHER" id="PTHR11645">
    <property type="entry name" value="PYRROLINE-5-CARBOXYLATE REDUCTASE"/>
    <property type="match status" value="1"/>
</dbReference>
<sequence>MFLEIRIMTVYGVIGVGAISAAIVRGLCRTDQAGLPPGVLLSPRNAQLAAELAQQFPTVQVAESNQHVVDGASVLLLCLRPQDARATLSALTFRLDLTVISVMAGFTVRALADLIAPVTDLARSIPLPAVELGEGVTPLFPSSPAAPALFGQLGTVIEVPDERTFEALSASTATVAAMLKYMETTSAWLAGKGVSAPLASRYVAAIFSGVLTPLQTAAAVDFGALSHEHQTPGGLNEQFLGVLEQAGMFRAIEGGLNQVLERLDPHQN</sequence>
<comment type="similarity">
    <text evidence="1">Belongs to the pyrroline-5-carboxylate reductase family.</text>
</comment>
<dbReference type="InterPro" id="IPR036291">
    <property type="entry name" value="NAD(P)-bd_dom_sf"/>
</dbReference>
<accession>A0A1U7P359</accession>
<keyword evidence="6" id="KW-1185">Reference proteome</keyword>
<keyword evidence="3" id="KW-0472">Membrane</keyword>
<dbReference type="GO" id="GO:0004735">
    <property type="term" value="F:pyrroline-5-carboxylate reductase activity"/>
    <property type="evidence" value="ECO:0007669"/>
    <property type="project" value="InterPro"/>
</dbReference>
<feature type="transmembrane region" description="Helical" evidence="3">
    <location>
        <begin position="7"/>
        <end position="27"/>
    </location>
</feature>
<dbReference type="SUPFAM" id="SSF51735">
    <property type="entry name" value="NAD(P)-binding Rossmann-fold domains"/>
    <property type="match status" value="1"/>
</dbReference>
<keyword evidence="3" id="KW-0812">Transmembrane</keyword>
<dbReference type="STRING" id="249408.BOO71_0002218"/>
<evidence type="ECO:0000313" key="6">
    <source>
        <dbReference type="Proteomes" id="UP000186607"/>
    </source>
</evidence>
<dbReference type="PANTHER" id="PTHR11645:SF13">
    <property type="entry name" value="PYRROLINE-5-CARBOXYLATE REDUCTASE CATALYTIC N-TERMINAL DOMAIN-CONTAINING PROTEIN"/>
    <property type="match status" value="1"/>
</dbReference>
<feature type="binding site" evidence="2">
    <location>
        <position position="65"/>
    </location>
    <ligand>
        <name>NADPH</name>
        <dbReference type="ChEBI" id="CHEBI:57783"/>
    </ligand>
</feature>
<evidence type="ECO:0000256" key="3">
    <source>
        <dbReference type="SAM" id="Phobius"/>
    </source>
</evidence>
<evidence type="ECO:0000256" key="1">
    <source>
        <dbReference type="ARBA" id="ARBA00005525"/>
    </source>
</evidence>
<keyword evidence="3" id="KW-1133">Transmembrane helix</keyword>
<evidence type="ECO:0000259" key="4">
    <source>
        <dbReference type="Pfam" id="PF03807"/>
    </source>
</evidence>
<dbReference type="Gene3D" id="3.40.50.720">
    <property type="entry name" value="NAD(P)-binding Rossmann-like Domain"/>
    <property type="match status" value="1"/>
</dbReference>
<dbReference type="PIRSF" id="PIRSF000193">
    <property type="entry name" value="Pyrrol-5-carb_rd"/>
    <property type="match status" value="1"/>
</dbReference>
<reference evidence="5 6" key="1">
    <citation type="submission" date="2017-01" db="EMBL/GenBank/DDBJ databases">
        <title>Genome Analysis of Deinococcus marmoris KOPRI26562.</title>
        <authorList>
            <person name="Kim J.H."/>
            <person name="Oh H.-M."/>
        </authorList>
    </citation>
    <scope>NUCLEOTIDE SEQUENCE [LARGE SCALE GENOMIC DNA]</scope>
    <source>
        <strain evidence="5 6">KOPRI26562</strain>
    </source>
</reference>
<evidence type="ECO:0000313" key="5">
    <source>
        <dbReference type="EMBL" id="OLV19615.1"/>
    </source>
</evidence>
<organism evidence="5 6">
    <name type="scientific">Deinococcus marmoris</name>
    <dbReference type="NCBI Taxonomy" id="249408"/>
    <lineage>
        <taxon>Bacteria</taxon>
        <taxon>Thermotogati</taxon>
        <taxon>Deinococcota</taxon>
        <taxon>Deinococci</taxon>
        <taxon>Deinococcales</taxon>
        <taxon>Deinococcaceae</taxon>
        <taxon>Deinococcus</taxon>
    </lineage>
</organism>
<dbReference type="Pfam" id="PF03807">
    <property type="entry name" value="F420_oxidored"/>
    <property type="match status" value="1"/>
</dbReference>
<dbReference type="InterPro" id="IPR028939">
    <property type="entry name" value="P5C_Rdtase_cat_N"/>
</dbReference>